<name>A0ABR2H312_9EUKA</name>
<keyword evidence="2" id="KW-0732">Signal</keyword>
<organism evidence="3 4">
    <name type="scientific">Tritrichomonas musculus</name>
    <dbReference type="NCBI Taxonomy" id="1915356"/>
    <lineage>
        <taxon>Eukaryota</taxon>
        <taxon>Metamonada</taxon>
        <taxon>Parabasalia</taxon>
        <taxon>Tritrichomonadida</taxon>
        <taxon>Tritrichomonadidae</taxon>
        <taxon>Tritrichomonas</taxon>
    </lineage>
</organism>
<evidence type="ECO:0000256" key="1">
    <source>
        <dbReference type="SAM" id="Phobius"/>
    </source>
</evidence>
<evidence type="ECO:0000313" key="4">
    <source>
        <dbReference type="Proteomes" id="UP001470230"/>
    </source>
</evidence>
<keyword evidence="4" id="KW-1185">Reference proteome</keyword>
<feature type="transmembrane region" description="Helical" evidence="1">
    <location>
        <begin position="353"/>
        <end position="372"/>
    </location>
</feature>
<feature type="transmembrane region" description="Helical" evidence="1">
    <location>
        <begin position="212"/>
        <end position="236"/>
    </location>
</feature>
<feature type="transmembrane region" description="Helical" evidence="1">
    <location>
        <begin position="169"/>
        <end position="192"/>
    </location>
</feature>
<reference evidence="3 4" key="1">
    <citation type="submission" date="2024-04" db="EMBL/GenBank/DDBJ databases">
        <title>Tritrichomonas musculus Genome.</title>
        <authorList>
            <person name="Alves-Ferreira E."/>
            <person name="Grigg M."/>
            <person name="Lorenzi H."/>
            <person name="Galac M."/>
        </authorList>
    </citation>
    <scope>NUCLEOTIDE SEQUENCE [LARGE SCALE GENOMIC DNA]</scope>
    <source>
        <strain evidence="3 4">EAF2021</strain>
    </source>
</reference>
<proteinExistence type="predicted"/>
<feature type="transmembrane region" description="Helical" evidence="1">
    <location>
        <begin position="325"/>
        <end position="347"/>
    </location>
</feature>
<keyword evidence="1" id="KW-1133">Transmembrane helix</keyword>
<keyword evidence="1" id="KW-0472">Membrane</keyword>
<accession>A0ABR2H312</accession>
<feature type="transmembrane region" description="Helical" evidence="1">
    <location>
        <begin position="141"/>
        <end position="162"/>
    </location>
</feature>
<feature type="transmembrane region" description="Helical" evidence="1">
    <location>
        <begin position="274"/>
        <end position="293"/>
    </location>
</feature>
<feature type="chain" id="PRO_5046420486" evidence="2">
    <location>
        <begin position="16"/>
        <end position="419"/>
    </location>
</feature>
<feature type="transmembrane region" description="Helical" evidence="1">
    <location>
        <begin position="248"/>
        <end position="268"/>
    </location>
</feature>
<comment type="caution">
    <text evidence="3">The sequence shown here is derived from an EMBL/GenBank/DDBJ whole genome shotgun (WGS) entry which is preliminary data.</text>
</comment>
<evidence type="ECO:0000256" key="2">
    <source>
        <dbReference type="SAM" id="SignalP"/>
    </source>
</evidence>
<protein>
    <submittedName>
        <fullName evidence="3">Uncharacterized protein</fullName>
    </submittedName>
</protein>
<dbReference type="Proteomes" id="UP001470230">
    <property type="component" value="Unassembled WGS sequence"/>
</dbReference>
<keyword evidence="1" id="KW-0812">Transmembrane</keyword>
<gene>
    <name evidence="3" type="ORF">M9Y10_031582</name>
</gene>
<feature type="signal peptide" evidence="2">
    <location>
        <begin position="1"/>
        <end position="15"/>
    </location>
</feature>
<sequence length="419" mass="48252">MLIWLILIITRSAQRNFNLISSNHERQLESFGFSDNGSFNISVHTDKKTTMIIFMALVSEVKAIGIKGITFIDLCSDPQIHLAVLNSSYHQNTTDVSWSGKIALKNIYYPYILNCNYSKSRYSIITDFRNNKTHIDTRDDLYPIFYFILSFIYLFLTLFCLINICQYSILGIFIPPILALTLSSKSIIMASYTKIWFDRIAGVANYDYFGTILFNLCYIFHYTTFFAFPTFVISGWCIYRDTIKVSEVLINIFSSLVFVVGVWSFRFTMNKKEAFISIAIVIIGFVSVFRNIMDYIMITSNLQDIAPRTSQALQLKINLILQFEATFVSILIALGILLAMAVSLGLWDIVIDFIFELLLLSVSLTEMGMFLFRKKFIVAGRNEIGDSFFNFSEEEIENNIKLRMICEPRSTYMALIRPI</sequence>
<dbReference type="EMBL" id="JAPFFF010000050">
    <property type="protein sequence ID" value="KAK8839870.1"/>
    <property type="molecule type" value="Genomic_DNA"/>
</dbReference>
<evidence type="ECO:0000313" key="3">
    <source>
        <dbReference type="EMBL" id="KAK8839870.1"/>
    </source>
</evidence>